<name>A0A3E3DGB2_9FIRM</name>
<dbReference type="EMBL" id="QTJW01000017">
    <property type="protein sequence ID" value="RGD68320.1"/>
    <property type="molecule type" value="Genomic_DNA"/>
</dbReference>
<evidence type="ECO:0000313" key="2">
    <source>
        <dbReference type="Proteomes" id="UP000261023"/>
    </source>
</evidence>
<protein>
    <submittedName>
        <fullName evidence="1">TnpV protein</fullName>
    </submittedName>
</protein>
<accession>A0A3E3DGB2</accession>
<reference evidence="1 2" key="1">
    <citation type="submission" date="2018-08" db="EMBL/GenBank/DDBJ databases">
        <title>A genome reference for cultivated species of the human gut microbiota.</title>
        <authorList>
            <person name="Zou Y."/>
            <person name="Xue W."/>
            <person name="Luo G."/>
        </authorList>
    </citation>
    <scope>NUCLEOTIDE SEQUENCE [LARGE SCALE GENOMIC DNA]</scope>
    <source>
        <strain evidence="1 2">AF19-13AC</strain>
    </source>
</reference>
<dbReference type="AlphaFoldDB" id="A0A3E3DGB2"/>
<proteinExistence type="predicted"/>
<dbReference type="OrthoDB" id="9797564at2"/>
<dbReference type="InterPro" id="IPR026989">
    <property type="entry name" value="TnpV"/>
</dbReference>
<dbReference type="Proteomes" id="UP000261023">
    <property type="component" value="Unassembled WGS sequence"/>
</dbReference>
<organism evidence="1 2">
    <name type="scientific">Hungatella hathewayi</name>
    <dbReference type="NCBI Taxonomy" id="154046"/>
    <lineage>
        <taxon>Bacteria</taxon>
        <taxon>Bacillati</taxon>
        <taxon>Bacillota</taxon>
        <taxon>Clostridia</taxon>
        <taxon>Lachnospirales</taxon>
        <taxon>Lachnospiraceae</taxon>
        <taxon>Hungatella</taxon>
    </lineage>
</organism>
<sequence length="125" mass="14744">MSKEALMPLEYTQGEDGMLYPNLSISREKQYDQIPAGKYGKIWKEFMMDHHPERVTDLIMRGEINRMITKVDEEAEERKEQLIQKLLENQPMPVKGDMMNRAAHMNLLMMTAEEVIIREVVCQMR</sequence>
<gene>
    <name evidence="1" type="ORF">DWX31_22670</name>
</gene>
<dbReference type="RefSeq" id="WP_025530176.1">
    <property type="nucleotide sequence ID" value="NZ_QTJW01000017.1"/>
</dbReference>
<evidence type="ECO:0000313" key="1">
    <source>
        <dbReference type="EMBL" id="RGD68320.1"/>
    </source>
</evidence>
<comment type="caution">
    <text evidence="1">The sequence shown here is derived from an EMBL/GenBank/DDBJ whole genome shotgun (WGS) entry which is preliminary data.</text>
</comment>
<dbReference type="Pfam" id="PF14198">
    <property type="entry name" value="TnpV"/>
    <property type="match status" value="1"/>
</dbReference>